<dbReference type="Gene3D" id="2.170.15.10">
    <property type="entry name" value="Proaerolysin, chain A, domain 3"/>
    <property type="match status" value="1"/>
</dbReference>
<dbReference type="CDD" id="cd20223">
    <property type="entry name" value="PFM_epsilon-toxin-like"/>
    <property type="match status" value="1"/>
</dbReference>
<name>A0ABS3GZA6_9ENTE</name>
<protein>
    <submittedName>
        <fullName evidence="2">ETX/MTX2 family pore-forming toxin</fullName>
    </submittedName>
</protein>
<dbReference type="EMBL" id="JAFLWD010000021">
    <property type="protein sequence ID" value="MBO0440592.1"/>
    <property type="molecule type" value="Genomic_DNA"/>
</dbReference>
<dbReference type="RefSeq" id="WP_207112636.1">
    <property type="nucleotide sequence ID" value="NZ_JAFLWD010000021.1"/>
</dbReference>
<dbReference type="InterPro" id="IPR004991">
    <property type="entry name" value="Aerolysin-like"/>
</dbReference>
<comment type="caution">
    <text evidence="2">The sequence shown here is derived from an EMBL/GenBank/DDBJ whole genome shotgun (WGS) entry which is preliminary data.</text>
</comment>
<reference evidence="2 3" key="1">
    <citation type="submission" date="2021-03" db="EMBL/GenBank/DDBJ databases">
        <title>Enterococcal diversity collection.</title>
        <authorList>
            <person name="Gilmore M.S."/>
            <person name="Schwartzman J."/>
            <person name="Van Tyne D."/>
            <person name="Martin M."/>
            <person name="Earl A.M."/>
            <person name="Manson A.L."/>
            <person name="Straub T."/>
            <person name="Salamzade R."/>
            <person name="Saavedra J."/>
            <person name="Lebreton F."/>
            <person name="Prichula J."/>
            <person name="Schaufler K."/>
            <person name="Gaca A."/>
            <person name="Sgardioli B."/>
            <person name="Wagenaar J."/>
            <person name="Strong T."/>
        </authorList>
    </citation>
    <scope>NUCLEOTIDE SEQUENCE [LARGE SCALE GENOMIC DNA]</scope>
    <source>
        <strain evidence="2 3">DIV0869a</strain>
    </source>
</reference>
<evidence type="ECO:0000313" key="3">
    <source>
        <dbReference type="Proteomes" id="UP000664632"/>
    </source>
</evidence>
<proteinExistence type="predicted"/>
<dbReference type="Proteomes" id="UP000664632">
    <property type="component" value="Unassembled WGS sequence"/>
</dbReference>
<evidence type="ECO:0000313" key="2">
    <source>
        <dbReference type="EMBL" id="MBO0440592.1"/>
    </source>
</evidence>
<keyword evidence="3" id="KW-1185">Reference proteome</keyword>
<organism evidence="2 3">
    <name type="scientific">Candidatus Enterococcus ikei</name>
    <dbReference type="NCBI Taxonomy" id="2815326"/>
    <lineage>
        <taxon>Bacteria</taxon>
        <taxon>Bacillati</taxon>
        <taxon>Bacillota</taxon>
        <taxon>Bacilli</taxon>
        <taxon>Lactobacillales</taxon>
        <taxon>Enterococcaceae</taxon>
        <taxon>Enterococcus</taxon>
    </lineage>
</organism>
<sequence>MKKELCCFLATVMCLSSVGSIASAAEAVGEKENITPVQNSPLLNQETPEGDAEAMNELLYIGFCYGQYQIKNGEIDKDTVPIGAVEKFKAFDRHIRVENISHDNYEPKYIDVDTFSNETDVEQVYSSIAHSETFEESETSTITQHYALGVESRLSFDLIVKASGAIKFQVDFNKADSNTKSHSETLTLNSQTVKVPAHKKYKLQLIMAKTATTADIKLTSKINADVYKALRANGTRDFEKVNPLINHYRQAQKNDSSLPNLIQNWEVQADASNQDMPVLYDGGRGHVKAVYGSDFRAHILDITNGEDKAVVVSEKIIELIRQ</sequence>
<accession>A0ABS3GZA6</accession>
<evidence type="ECO:0000256" key="1">
    <source>
        <dbReference type="SAM" id="SignalP"/>
    </source>
</evidence>
<dbReference type="SUPFAM" id="SSF56973">
    <property type="entry name" value="Aerolisin/ETX pore-forming domain"/>
    <property type="match status" value="1"/>
</dbReference>
<gene>
    <name evidence="2" type="ORF">JZO69_09480</name>
</gene>
<feature type="signal peptide" evidence="1">
    <location>
        <begin position="1"/>
        <end position="24"/>
    </location>
</feature>
<feature type="chain" id="PRO_5046424823" evidence="1">
    <location>
        <begin position="25"/>
        <end position="322"/>
    </location>
</feature>
<dbReference type="Pfam" id="PF03318">
    <property type="entry name" value="ETX_MTX2"/>
    <property type="match status" value="1"/>
</dbReference>
<keyword evidence="1" id="KW-0732">Signal</keyword>